<dbReference type="OrthoDB" id="9790710at2"/>
<sequence>MTRILYDTYNIVLPTGTGVATYARALIKTVSEMGYTPELIYDFHGPVPKDLRLAKSILFEDMEKLVPANTDIRQAIESATRLHNSGRTIKLPEESYLFEEPIRNRMTSVDTRYIAKYLYARAGHHFRTRKRFYPLRFDTPPDIAHFTFQLPVTVKKSANIYTIHDLVPLILPYATLENRRRTFRIFKEIAKKADHIVTVSEQSRNDIIRILGVEEDRVTNTYQAVALPPAAKNKKPDEVADEVSGIFGVQPNDYYLFYGAIEPKKNLRRLIEAYLSSRVKRPLVIVSSGGWQNKAEKQMIKDNPLRPDGSGIIPLGYLPYEFLISLIKGARAVLFPSLYEGFGLPALEAMALGTTVLTSKGSSLTEVAGDAAVMVNPVDIKSIRDGILQIDKDDRLVDELRQRGIGQADKFSQERYKERLKDLYAKLA</sequence>
<dbReference type="Proteomes" id="UP000320593">
    <property type="component" value="Unassembled WGS sequence"/>
</dbReference>
<dbReference type="GO" id="GO:0016757">
    <property type="term" value="F:glycosyltransferase activity"/>
    <property type="evidence" value="ECO:0007669"/>
    <property type="project" value="InterPro"/>
</dbReference>
<dbReference type="RefSeq" id="WP_145342744.1">
    <property type="nucleotide sequence ID" value="NZ_SMLY01000081.1"/>
</dbReference>
<accession>A0A562T396</accession>
<protein>
    <submittedName>
        <fullName evidence="4">Glycosyltransferase involved in cell wall biosynthesis</fullName>
    </submittedName>
</protein>
<organism evidence="4 5">
    <name type="scientific">Roseibium hamelinense</name>
    <dbReference type="NCBI Taxonomy" id="150831"/>
    <lineage>
        <taxon>Bacteria</taxon>
        <taxon>Pseudomonadati</taxon>
        <taxon>Pseudomonadota</taxon>
        <taxon>Alphaproteobacteria</taxon>
        <taxon>Hyphomicrobiales</taxon>
        <taxon>Stappiaceae</taxon>
        <taxon>Roseibium</taxon>
    </lineage>
</organism>
<evidence type="ECO:0000256" key="1">
    <source>
        <dbReference type="ARBA" id="ARBA00022679"/>
    </source>
</evidence>
<evidence type="ECO:0000313" key="4">
    <source>
        <dbReference type="EMBL" id="TWI87416.1"/>
    </source>
</evidence>
<dbReference type="Gene3D" id="3.40.50.2000">
    <property type="entry name" value="Glycogen Phosphorylase B"/>
    <property type="match status" value="2"/>
</dbReference>
<dbReference type="AlphaFoldDB" id="A0A562T396"/>
<comment type="caution">
    <text evidence="4">The sequence shown here is derived from an EMBL/GenBank/DDBJ whole genome shotgun (WGS) entry which is preliminary data.</text>
</comment>
<keyword evidence="5" id="KW-1185">Reference proteome</keyword>
<reference evidence="4 5" key="1">
    <citation type="submission" date="2019-07" db="EMBL/GenBank/DDBJ databases">
        <title>Genomic Encyclopedia of Archaeal and Bacterial Type Strains, Phase II (KMG-II): from individual species to whole genera.</title>
        <authorList>
            <person name="Goeker M."/>
        </authorList>
    </citation>
    <scope>NUCLEOTIDE SEQUENCE [LARGE SCALE GENOMIC DNA]</scope>
    <source>
        <strain evidence="4 5">ATCC BAA-252</strain>
    </source>
</reference>
<keyword evidence="1 4" id="KW-0808">Transferase</keyword>
<dbReference type="Pfam" id="PF00534">
    <property type="entry name" value="Glycos_transf_1"/>
    <property type="match status" value="1"/>
</dbReference>
<dbReference type="PANTHER" id="PTHR46401:SF2">
    <property type="entry name" value="GLYCOSYLTRANSFERASE WBBK-RELATED"/>
    <property type="match status" value="1"/>
</dbReference>
<feature type="domain" description="Glycosyl transferase family 1" evidence="2">
    <location>
        <begin position="253"/>
        <end position="404"/>
    </location>
</feature>
<dbReference type="Pfam" id="PF13439">
    <property type="entry name" value="Glyco_transf_4"/>
    <property type="match status" value="1"/>
</dbReference>
<dbReference type="CDD" id="cd03809">
    <property type="entry name" value="GT4_MtfB-like"/>
    <property type="match status" value="1"/>
</dbReference>
<evidence type="ECO:0000259" key="2">
    <source>
        <dbReference type="Pfam" id="PF00534"/>
    </source>
</evidence>
<dbReference type="EMBL" id="VLLF01000004">
    <property type="protein sequence ID" value="TWI87416.1"/>
    <property type="molecule type" value="Genomic_DNA"/>
</dbReference>
<evidence type="ECO:0000259" key="3">
    <source>
        <dbReference type="Pfam" id="PF13439"/>
    </source>
</evidence>
<evidence type="ECO:0000313" key="5">
    <source>
        <dbReference type="Proteomes" id="UP000320593"/>
    </source>
</evidence>
<dbReference type="GO" id="GO:0009103">
    <property type="term" value="P:lipopolysaccharide biosynthetic process"/>
    <property type="evidence" value="ECO:0007669"/>
    <property type="project" value="TreeGrafter"/>
</dbReference>
<dbReference type="InterPro" id="IPR028098">
    <property type="entry name" value="Glyco_trans_4-like_N"/>
</dbReference>
<dbReference type="InterPro" id="IPR001296">
    <property type="entry name" value="Glyco_trans_1"/>
</dbReference>
<dbReference type="SUPFAM" id="SSF53756">
    <property type="entry name" value="UDP-Glycosyltransferase/glycogen phosphorylase"/>
    <property type="match status" value="1"/>
</dbReference>
<dbReference type="PANTHER" id="PTHR46401">
    <property type="entry name" value="GLYCOSYLTRANSFERASE WBBK-RELATED"/>
    <property type="match status" value="1"/>
</dbReference>
<gene>
    <name evidence="4" type="ORF">JM93_01981</name>
</gene>
<name>A0A562T396_9HYPH</name>
<feature type="domain" description="Glycosyltransferase subfamily 4-like N-terminal" evidence="3">
    <location>
        <begin position="117"/>
        <end position="219"/>
    </location>
</feature>
<proteinExistence type="predicted"/>